<sequence length="28" mass="3117">MVKVLSCTCHSYVLKLILARSTCLALYS</sequence>
<dbReference type="EMBL" id="GBXM01107375">
    <property type="protein sequence ID" value="JAH01202.1"/>
    <property type="molecule type" value="Transcribed_RNA"/>
</dbReference>
<reference evidence="1" key="2">
    <citation type="journal article" date="2015" name="Fish Shellfish Immunol.">
        <title>Early steps in the European eel (Anguilla anguilla)-Vibrio vulnificus interaction in the gills: Role of the RtxA13 toxin.</title>
        <authorList>
            <person name="Callol A."/>
            <person name="Pajuelo D."/>
            <person name="Ebbesson L."/>
            <person name="Teles M."/>
            <person name="MacKenzie S."/>
            <person name="Amaro C."/>
        </authorList>
    </citation>
    <scope>NUCLEOTIDE SEQUENCE</scope>
</reference>
<evidence type="ECO:0000313" key="1">
    <source>
        <dbReference type="EMBL" id="JAH01202.1"/>
    </source>
</evidence>
<accession>A0A0E9PA93</accession>
<reference evidence="1" key="1">
    <citation type="submission" date="2014-11" db="EMBL/GenBank/DDBJ databases">
        <authorList>
            <person name="Amaro Gonzalez C."/>
        </authorList>
    </citation>
    <scope>NUCLEOTIDE SEQUENCE</scope>
</reference>
<name>A0A0E9PA93_ANGAN</name>
<dbReference type="AlphaFoldDB" id="A0A0E9PA93"/>
<protein>
    <submittedName>
        <fullName evidence="1">Uncharacterized protein</fullName>
    </submittedName>
</protein>
<organism evidence="1">
    <name type="scientific">Anguilla anguilla</name>
    <name type="common">European freshwater eel</name>
    <name type="synonym">Muraena anguilla</name>
    <dbReference type="NCBI Taxonomy" id="7936"/>
    <lineage>
        <taxon>Eukaryota</taxon>
        <taxon>Metazoa</taxon>
        <taxon>Chordata</taxon>
        <taxon>Craniata</taxon>
        <taxon>Vertebrata</taxon>
        <taxon>Euteleostomi</taxon>
        <taxon>Actinopterygii</taxon>
        <taxon>Neopterygii</taxon>
        <taxon>Teleostei</taxon>
        <taxon>Anguilliformes</taxon>
        <taxon>Anguillidae</taxon>
        <taxon>Anguilla</taxon>
    </lineage>
</organism>
<proteinExistence type="predicted"/>